<feature type="domain" description="CCHC-type" evidence="3">
    <location>
        <begin position="169"/>
        <end position="184"/>
    </location>
</feature>
<organism evidence="4 5">
    <name type="scientific">Coilia grayii</name>
    <name type="common">Gray's grenadier anchovy</name>
    <dbReference type="NCBI Taxonomy" id="363190"/>
    <lineage>
        <taxon>Eukaryota</taxon>
        <taxon>Metazoa</taxon>
        <taxon>Chordata</taxon>
        <taxon>Craniata</taxon>
        <taxon>Vertebrata</taxon>
        <taxon>Euteleostomi</taxon>
        <taxon>Actinopterygii</taxon>
        <taxon>Neopterygii</taxon>
        <taxon>Teleostei</taxon>
        <taxon>Clupei</taxon>
        <taxon>Clupeiformes</taxon>
        <taxon>Clupeoidei</taxon>
        <taxon>Engraulidae</taxon>
        <taxon>Coilinae</taxon>
        <taxon>Coilia</taxon>
    </lineage>
</organism>
<dbReference type="InterPro" id="IPR036875">
    <property type="entry name" value="Znf_CCHC_sf"/>
</dbReference>
<dbReference type="Gene3D" id="4.10.60.10">
    <property type="entry name" value="Zinc finger, CCHC-type"/>
    <property type="match status" value="1"/>
</dbReference>
<dbReference type="SUPFAM" id="SSF57756">
    <property type="entry name" value="Retrovirus zinc finger-like domains"/>
    <property type="match status" value="1"/>
</dbReference>
<dbReference type="AlphaFoldDB" id="A0ABD1IND0"/>
<feature type="compositionally biased region" description="Polar residues" evidence="2">
    <location>
        <begin position="249"/>
        <end position="265"/>
    </location>
</feature>
<feature type="compositionally biased region" description="Basic residues" evidence="2">
    <location>
        <begin position="279"/>
        <end position="294"/>
    </location>
</feature>
<sequence>MEGFEHLTRRHAVKLASNASVEVCSLAVGNKVGHENVVSAARMNNAVVIFLSSVALANDLVESGVDIDGVFTPVLPLSTPSKKVILSNIPPFIKDEVLCEILGRYGKIVSSVKKIPISSKSPLLKHVVSFRRYVYMVLKDNGDELNLTFNVKVDNFNYVVYATTGTMTCFKCGKMGHLIRGCPEQQGNSDSKNDKSDNSDKPNENTVDKEGLAVESGAPSASETAHSSASGGEVSAEAPCETAEDEFTRSPTDSVTTDNLASTDENAMEAEEGNFKMPKNVKRRRQQANRHAKKQVVTSDLANDESESECSDHSIDYSLRNSGFSPCSYSVDDIKAFLEKTKNRRNIRIDDFFPDVEQFCEKTRSFLGEGCFTEQEGYRLKKMLTKLNVVLNGTEDNVKT</sequence>
<dbReference type="PROSITE" id="PS50158">
    <property type="entry name" value="ZF_CCHC"/>
    <property type="match status" value="1"/>
</dbReference>
<dbReference type="Pfam" id="PF00098">
    <property type="entry name" value="zf-CCHC"/>
    <property type="match status" value="1"/>
</dbReference>
<dbReference type="SMART" id="SM00343">
    <property type="entry name" value="ZnF_C2HC"/>
    <property type="match status" value="1"/>
</dbReference>
<dbReference type="EMBL" id="JBHFQA010000284">
    <property type="protein sequence ID" value="KAL2076514.1"/>
    <property type="molecule type" value="Genomic_DNA"/>
</dbReference>
<name>A0ABD1IND0_9TELE</name>
<feature type="region of interest" description="Disordered" evidence="2">
    <location>
        <begin position="183"/>
        <end position="308"/>
    </location>
</feature>
<evidence type="ECO:0000256" key="1">
    <source>
        <dbReference type="PROSITE-ProRule" id="PRU00047"/>
    </source>
</evidence>
<evidence type="ECO:0000256" key="2">
    <source>
        <dbReference type="SAM" id="MobiDB-lite"/>
    </source>
</evidence>
<accession>A0ABD1IND0</accession>
<keyword evidence="1" id="KW-0863">Zinc-finger</keyword>
<keyword evidence="1" id="KW-0862">Zinc</keyword>
<dbReference type="GO" id="GO:0008270">
    <property type="term" value="F:zinc ion binding"/>
    <property type="evidence" value="ECO:0007669"/>
    <property type="project" value="UniProtKB-KW"/>
</dbReference>
<reference evidence="4 5" key="1">
    <citation type="submission" date="2024-09" db="EMBL/GenBank/DDBJ databases">
        <title>A chromosome-level genome assembly of Gray's grenadier anchovy, Coilia grayii.</title>
        <authorList>
            <person name="Fu Z."/>
        </authorList>
    </citation>
    <scope>NUCLEOTIDE SEQUENCE [LARGE SCALE GENOMIC DNA]</scope>
    <source>
        <strain evidence="4">G4</strain>
        <tissue evidence="4">Muscle</tissue>
    </source>
</reference>
<proteinExistence type="predicted"/>
<evidence type="ECO:0000313" key="5">
    <source>
        <dbReference type="Proteomes" id="UP001591681"/>
    </source>
</evidence>
<evidence type="ECO:0000313" key="4">
    <source>
        <dbReference type="EMBL" id="KAL2076514.1"/>
    </source>
</evidence>
<keyword evidence="1" id="KW-0479">Metal-binding</keyword>
<comment type="caution">
    <text evidence="4">The sequence shown here is derived from an EMBL/GenBank/DDBJ whole genome shotgun (WGS) entry which is preliminary data.</text>
</comment>
<feature type="compositionally biased region" description="Low complexity" evidence="2">
    <location>
        <begin position="225"/>
        <end position="238"/>
    </location>
</feature>
<gene>
    <name evidence="4" type="ORF">ACEWY4_027888</name>
</gene>
<feature type="compositionally biased region" description="Basic and acidic residues" evidence="2">
    <location>
        <begin position="191"/>
        <end position="212"/>
    </location>
</feature>
<dbReference type="Proteomes" id="UP001591681">
    <property type="component" value="Unassembled WGS sequence"/>
</dbReference>
<evidence type="ECO:0000259" key="3">
    <source>
        <dbReference type="PROSITE" id="PS50158"/>
    </source>
</evidence>
<protein>
    <recommendedName>
        <fullName evidence="3">CCHC-type domain-containing protein</fullName>
    </recommendedName>
</protein>
<keyword evidence="5" id="KW-1185">Reference proteome</keyword>
<dbReference type="InterPro" id="IPR001878">
    <property type="entry name" value="Znf_CCHC"/>
</dbReference>